<dbReference type="InterPro" id="IPR007829">
    <property type="entry name" value="TM2"/>
</dbReference>
<evidence type="ECO:0000256" key="1">
    <source>
        <dbReference type="ARBA" id="ARBA00004141"/>
    </source>
</evidence>
<keyword evidence="4 6" id="KW-0472">Membrane</keyword>
<feature type="compositionally biased region" description="Basic and acidic residues" evidence="5">
    <location>
        <begin position="1"/>
        <end position="10"/>
    </location>
</feature>
<dbReference type="OrthoDB" id="9816361at2"/>
<feature type="transmembrane region" description="Helical" evidence="6">
    <location>
        <begin position="70"/>
        <end position="103"/>
    </location>
</feature>
<evidence type="ECO:0000313" key="9">
    <source>
        <dbReference type="Proteomes" id="UP000004690"/>
    </source>
</evidence>
<evidence type="ECO:0000256" key="5">
    <source>
        <dbReference type="SAM" id="MobiDB-lite"/>
    </source>
</evidence>
<proteinExistence type="predicted"/>
<dbReference type="AlphaFoldDB" id="I3C2J2"/>
<dbReference type="GO" id="GO:0016020">
    <property type="term" value="C:membrane"/>
    <property type="evidence" value="ECO:0007669"/>
    <property type="project" value="UniProtKB-SubCell"/>
</dbReference>
<keyword evidence="9" id="KW-1185">Reference proteome</keyword>
<keyword evidence="2 6" id="KW-0812">Transmembrane</keyword>
<dbReference type="RefSeq" id="WP_008610888.1">
    <property type="nucleotide sequence ID" value="NZ_JH651379.1"/>
</dbReference>
<protein>
    <submittedName>
        <fullName evidence="8">Putative membrane protein</fullName>
    </submittedName>
</protein>
<sequence>MSDTNDKGSFEENAENFANDAKKTANEFTTNAREAVNSQDNKKILAGILAVVLGSLGIHKFILGYNKEGIIMLAVTIVLGAFTCGIGASLMGIVGLIEGIIYLTKSDEEFYNTYQVGKKPWF</sequence>
<feature type="transmembrane region" description="Helical" evidence="6">
    <location>
        <begin position="44"/>
        <end position="63"/>
    </location>
</feature>
<dbReference type="Proteomes" id="UP000004690">
    <property type="component" value="Unassembled WGS sequence"/>
</dbReference>
<gene>
    <name evidence="8" type="ORF">JoomaDRAFT_0804</name>
</gene>
<evidence type="ECO:0000259" key="7">
    <source>
        <dbReference type="Pfam" id="PF05154"/>
    </source>
</evidence>
<dbReference type="STRING" id="926559.JoomaDRAFT_0804"/>
<organism evidence="8 9">
    <name type="scientific">Galbibacter orientalis DSM 19592</name>
    <dbReference type="NCBI Taxonomy" id="926559"/>
    <lineage>
        <taxon>Bacteria</taxon>
        <taxon>Pseudomonadati</taxon>
        <taxon>Bacteroidota</taxon>
        <taxon>Flavobacteriia</taxon>
        <taxon>Flavobacteriales</taxon>
        <taxon>Flavobacteriaceae</taxon>
        <taxon>Galbibacter</taxon>
    </lineage>
</organism>
<feature type="domain" description="TM2" evidence="7">
    <location>
        <begin position="40"/>
        <end position="83"/>
    </location>
</feature>
<evidence type="ECO:0000256" key="4">
    <source>
        <dbReference type="ARBA" id="ARBA00023136"/>
    </source>
</evidence>
<keyword evidence="3 6" id="KW-1133">Transmembrane helix</keyword>
<dbReference type="EMBL" id="JH651379">
    <property type="protein sequence ID" value="EIJ37835.1"/>
    <property type="molecule type" value="Genomic_DNA"/>
</dbReference>
<name>I3C2J2_9FLAO</name>
<evidence type="ECO:0000256" key="2">
    <source>
        <dbReference type="ARBA" id="ARBA00022692"/>
    </source>
</evidence>
<dbReference type="HOGENOM" id="CLU_081297_8_0_10"/>
<dbReference type="Pfam" id="PF05154">
    <property type="entry name" value="TM2"/>
    <property type="match status" value="1"/>
</dbReference>
<reference evidence="8 9" key="1">
    <citation type="submission" date="2012-02" db="EMBL/GenBank/DDBJ databases">
        <title>Improved High-Quality Draft genome of Joostella marina DSM 19592.</title>
        <authorList>
            <consortium name="US DOE Joint Genome Institute (JGI-PGF)"/>
            <person name="Lucas S."/>
            <person name="Copeland A."/>
            <person name="Lapidus A."/>
            <person name="Bruce D."/>
            <person name="Goodwin L."/>
            <person name="Pitluck S."/>
            <person name="Peters L."/>
            <person name="Chertkov O."/>
            <person name="Ovchinnikova G."/>
            <person name="Kyrpides N."/>
            <person name="Mavromatis K."/>
            <person name="Detter J.C."/>
            <person name="Han C."/>
            <person name="Land M."/>
            <person name="Hauser L."/>
            <person name="Markowitz V."/>
            <person name="Cheng J.-F."/>
            <person name="Hugenholtz P."/>
            <person name="Woyke T."/>
            <person name="Wu D."/>
            <person name="Tindall B."/>
            <person name="Brambilla E."/>
            <person name="Klenk H.-P."/>
            <person name="Eisen J.A."/>
        </authorList>
    </citation>
    <scope>NUCLEOTIDE SEQUENCE [LARGE SCALE GENOMIC DNA]</scope>
    <source>
        <strain evidence="8 9">DSM 19592</strain>
    </source>
</reference>
<evidence type="ECO:0000256" key="3">
    <source>
        <dbReference type="ARBA" id="ARBA00022989"/>
    </source>
</evidence>
<evidence type="ECO:0000313" key="8">
    <source>
        <dbReference type="EMBL" id="EIJ37835.1"/>
    </source>
</evidence>
<comment type="subcellular location">
    <subcellularLocation>
        <location evidence="1">Membrane</location>
        <topology evidence="1">Multi-pass membrane protein</topology>
    </subcellularLocation>
</comment>
<accession>I3C2J2</accession>
<dbReference type="eggNOG" id="COG2314">
    <property type="taxonomic scope" value="Bacteria"/>
</dbReference>
<evidence type="ECO:0000256" key="6">
    <source>
        <dbReference type="SAM" id="Phobius"/>
    </source>
</evidence>
<feature type="region of interest" description="Disordered" evidence="5">
    <location>
        <begin position="1"/>
        <end position="22"/>
    </location>
</feature>